<dbReference type="InterPro" id="IPR018060">
    <property type="entry name" value="HTH_AraC"/>
</dbReference>
<gene>
    <name evidence="5" type="ORF">HA50_00020</name>
</gene>
<keyword evidence="2" id="KW-0238">DNA-binding</keyword>
<sequence length="131" mass="15230">MDINVTFMHQLLIWIEANIDQKLILETVAQRAGYSQWHLQRLFRRYTGLALGAYIRERKLTASVIELLSGNTPLMHIALQFGFDSQQTYCRTFRRMFNLPPGAFRRKYQHSLPPMDGPASLLMLHSHGQQV</sequence>
<organism evidence="5 6">
    <name type="scientific">Pantoea cypripedii</name>
    <name type="common">Pectobacterium cypripedii</name>
    <name type="synonym">Erwinia cypripedii</name>
    <dbReference type="NCBI Taxonomy" id="55209"/>
    <lineage>
        <taxon>Bacteria</taxon>
        <taxon>Pseudomonadati</taxon>
        <taxon>Pseudomonadota</taxon>
        <taxon>Gammaproteobacteria</taxon>
        <taxon>Enterobacterales</taxon>
        <taxon>Erwiniaceae</taxon>
        <taxon>Pantoea</taxon>
    </lineage>
</organism>
<protein>
    <submittedName>
        <fullName evidence="5">AraC family transcriptional regulator</fullName>
    </submittedName>
</protein>
<accession>A0A1X1EPP0</accession>
<dbReference type="AlphaFoldDB" id="A0A1X1EPP0"/>
<dbReference type="Pfam" id="PF12833">
    <property type="entry name" value="HTH_18"/>
    <property type="match status" value="1"/>
</dbReference>
<feature type="domain" description="HTH araC/xylS-type" evidence="4">
    <location>
        <begin position="9"/>
        <end position="107"/>
    </location>
</feature>
<name>A0A1X1EPP0_PANCY</name>
<dbReference type="OrthoDB" id="282744at2"/>
<dbReference type="InterPro" id="IPR009057">
    <property type="entry name" value="Homeodomain-like_sf"/>
</dbReference>
<comment type="caution">
    <text evidence="5">The sequence shown here is derived from an EMBL/GenBank/DDBJ whole genome shotgun (WGS) entry which is preliminary data.</text>
</comment>
<keyword evidence="1" id="KW-0805">Transcription regulation</keyword>
<evidence type="ECO:0000259" key="4">
    <source>
        <dbReference type="PROSITE" id="PS01124"/>
    </source>
</evidence>
<keyword evidence="3" id="KW-0804">Transcription</keyword>
<keyword evidence="6" id="KW-1185">Reference proteome</keyword>
<dbReference type="GO" id="GO:0003700">
    <property type="term" value="F:DNA-binding transcription factor activity"/>
    <property type="evidence" value="ECO:0007669"/>
    <property type="project" value="InterPro"/>
</dbReference>
<dbReference type="STRING" id="55209.HA50_00020"/>
<evidence type="ECO:0000256" key="2">
    <source>
        <dbReference type="ARBA" id="ARBA00023125"/>
    </source>
</evidence>
<dbReference type="PANTHER" id="PTHR47504:SF5">
    <property type="entry name" value="RIGHT ORIGIN-BINDING PROTEIN"/>
    <property type="match status" value="1"/>
</dbReference>
<evidence type="ECO:0000256" key="3">
    <source>
        <dbReference type="ARBA" id="ARBA00023163"/>
    </source>
</evidence>
<dbReference type="SUPFAM" id="SSF46689">
    <property type="entry name" value="Homeodomain-like"/>
    <property type="match status" value="2"/>
</dbReference>
<proteinExistence type="predicted"/>
<dbReference type="Gene3D" id="1.10.10.60">
    <property type="entry name" value="Homeodomain-like"/>
    <property type="match status" value="2"/>
</dbReference>
<dbReference type="RefSeq" id="WP_084871609.1">
    <property type="nucleotide sequence ID" value="NZ_JAGGMY010000001.1"/>
</dbReference>
<dbReference type="PROSITE" id="PS01124">
    <property type="entry name" value="HTH_ARAC_FAMILY_2"/>
    <property type="match status" value="1"/>
</dbReference>
<evidence type="ECO:0000256" key="1">
    <source>
        <dbReference type="ARBA" id="ARBA00023015"/>
    </source>
</evidence>
<dbReference type="Proteomes" id="UP000193749">
    <property type="component" value="Unassembled WGS sequence"/>
</dbReference>
<dbReference type="EMBL" id="MLJI01000001">
    <property type="protein sequence ID" value="ORM91823.1"/>
    <property type="molecule type" value="Genomic_DNA"/>
</dbReference>
<dbReference type="PANTHER" id="PTHR47504">
    <property type="entry name" value="RIGHT ORIGIN-BINDING PROTEIN"/>
    <property type="match status" value="1"/>
</dbReference>
<dbReference type="GO" id="GO:0043565">
    <property type="term" value="F:sequence-specific DNA binding"/>
    <property type="evidence" value="ECO:0007669"/>
    <property type="project" value="InterPro"/>
</dbReference>
<reference evidence="5 6" key="1">
    <citation type="journal article" date="2017" name="Antonie Van Leeuwenhoek">
        <title>Phylogenomic resolution of the bacterial genus Pantoea and its relationship with Erwinia and Tatumella.</title>
        <authorList>
            <person name="Palmer M."/>
            <person name="Steenkamp E.T."/>
            <person name="Coetzee M.P."/>
            <person name="Chan W.Y."/>
            <person name="van Zyl E."/>
            <person name="De Maayer P."/>
            <person name="Coutinho T.A."/>
            <person name="Blom J."/>
            <person name="Smits T.H."/>
            <person name="Duffy B."/>
            <person name="Venter S.N."/>
        </authorList>
    </citation>
    <scope>NUCLEOTIDE SEQUENCE [LARGE SCALE GENOMIC DNA]</scope>
    <source>
        <strain evidence="5 6">LMG 2657</strain>
    </source>
</reference>
<evidence type="ECO:0000313" key="5">
    <source>
        <dbReference type="EMBL" id="ORM91823.1"/>
    </source>
</evidence>
<evidence type="ECO:0000313" key="6">
    <source>
        <dbReference type="Proteomes" id="UP000193749"/>
    </source>
</evidence>
<dbReference type="InterPro" id="IPR050959">
    <property type="entry name" value="MarA-like"/>
</dbReference>
<dbReference type="SMART" id="SM00342">
    <property type="entry name" value="HTH_ARAC"/>
    <property type="match status" value="1"/>
</dbReference>